<evidence type="ECO:0000256" key="4">
    <source>
        <dbReference type="ARBA" id="ARBA00023163"/>
    </source>
</evidence>
<evidence type="ECO:0000259" key="5">
    <source>
        <dbReference type="PROSITE" id="PS50931"/>
    </source>
</evidence>
<protein>
    <submittedName>
        <fullName evidence="7">LysR-family transcriptional regulator</fullName>
    </submittedName>
    <submittedName>
        <fullName evidence="6">Transcriptional regulator, LysR family</fullName>
    </submittedName>
</protein>
<evidence type="ECO:0000256" key="3">
    <source>
        <dbReference type="ARBA" id="ARBA00023125"/>
    </source>
</evidence>
<organism evidence="6">
    <name type="scientific">Clostridioides difficile</name>
    <name type="common">Peptoclostridium difficile</name>
    <dbReference type="NCBI Taxonomy" id="1496"/>
    <lineage>
        <taxon>Bacteria</taxon>
        <taxon>Bacillati</taxon>
        <taxon>Bacillota</taxon>
        <taxon>Clostridia</taxon>
        <taxon>Peptostreptococcales</taxon>
        <taxon>Peptostreptococcaceae</taxon>
        <taxon>Clostridioides</taxon>
    </lineage>
</organism>
<dbReference type="PRINTS" id="PR00039">
    <property type="entry name" value="HTHLYSR"/>
</dbReference>
<sequence>MNTKQLEYFISVAENLSFTKTAEKFYISQTAVTQQIKALEEQINVTLFTRSKRHVELTPAGKVFLSEARTIIKNINDAIAKTQQFAHGFFGTLSIGTLIGYEKNKLQQYLKEFSNTYPNISMDICTNEITELLNLVKNNSMDLAFVINPENQPLKDFEYKTVERYSLVALLPPGHTLYNEDSIDLIELQHDKFIFVKETGDEYGQKSMIQNRYREAGFVPNVVQRSNNLNTIESLVSSNMGISILPSFCVTDTMIERDIAIVPIKEVENRIEVVVVWNKKNTNPALEKFISII</sequence>
<evidence type="ECO:0000313" key="7">
    <source>
        <dbReference type="EMBL" id="CDS90346.1"/>
    </source>
</evidence>
<dbReference type="InterPro" id="IPR036390">
    <property type="entry name" value="WH_DNA-bd_sf"/>
</dbReference>
<dbReference type="InterPro" id="IPR036388">
    <property type="entry name" value="WH-like_DNA-bd_sf"/>
</dbReference>
<keyword evidence="2" id="KW-0805">Transcription regulation</keyword>
<dbReference type="GO" id="GO:0003700">
    <property type="term" value="F:DNA-binding transcription factor activity"/>
    <property type="evidence" value="ECO:0007669"/>
    <property type="project" value="InterPro"/>
</dbReference>
<dbReference type="PANTHER" id="PTHR30346">
    <property type="entry name" value="TRANSCRIPTIONAL DUAL REGULATOR HCAR-RELATED"/>
    <property type="match status" value="1"/>
</dbReference>
<accession>A0A069APH4</accession>
<dbReference type="RefSeq" id="WP_021367399.1">
    <property type="nucleotide sequence ID" value="NZ_BBYB01000267.1"/>
</dbReference>
<dbReference type="PROSITE" id="PS50931">
    <property type="entry name" value="HTH_LYSR"/>
    <property type="match status" value="1"/>
</dbReference>
<dbReference type="GO" id="GO:0003677">
    <property type="term" value="F:DNA binding"/>
    <property type="evidence" value="ECO:0007669"/>
    <property type="project" value="UniProtKB-KW"/>
</dbReference>
<dbReference type="Pfam" id="PF03466">
    <property type="entry name" value="LysR_substrate"/>
    <property type="match status" value="1"/>
</dbReference>
<dbReference type="Pfam" id="PF00126">
    <property type="entry name" value="HTH_1"/>
    <property type="match status" value="1"/>
</dbReference>
<keyword evidence="4" id="KW-0804">Transcription</keyword>
<dbReference type="EMBL" id="LK932773">
    <property type="protein sequence ID" value="CDS93230.1"/>
    <property type="molecule type" value="Genomic_DNA"/>
</dbReference>
<dbReference type="PANTHER" id="PTHR30346:SF0">
    <property type="entry name" value="HCA OPERON TRANSCRIPTIONAL ACTIVATOR HCAR"/>
    <property type="match status" value="1"/>
</dbReference>
<dbReference type="Gene3D" id="1.10.10.10">
    <property type="entry name" value="Winged helix-like DNA-binding domain superfamily/Winged helix DNA-binding domain"/>
    <property type="match status" value="1"/>
</dbReference>
<evidence type="ECO:0000313" key="8">
    <source>
        <dbReference type="EMBL" id="CDS93230.1"/>
    </source>
</evidence>
<dbReference type="EMBL" id="LK932534">
    <property type="protein sequence ID" value="CDS90147.1"/>
    <property type="molecule type" value="Genomic_DNA"/>
</dbReference>
<evidence type="ECO:0000256" key="1">
    <source>
        <dbReference type="ARBA" id="ARBA00009437"/>
    </source>
</evidence>
<dbReference type="InterPro" id="IPR005119">
    <property type="entry name" value="LysR_subst-bd"/>
</dbReference>
<name>A0A069APH4_CLODI</name>
<gene>
    <name evidence="8" type="ORF">BN1095_1300099</name>
    <name evidence="6" type="ORF">BN1096_790054</name>
    <name evidence="7" type="ORF">BN1097_790055</name>
</gene>
<dbReference type="AlphaFoldDB" id="A0A069APH4"/>
<dbReference type="Gene3D" id="3.40.190.290">
    <property type="match status" value="1"/>
</dbReference>
<feature type="domain" description="HTH lysR-type" evidence="5">
    <location>
        <begin position="1"/>
        <end position="58"/>
    </location>
</feature>
<keyword evidence="3" id="KW-0238">DNA-binding</keyword>
<dbReference type="SUPFAM" id="SSF53850">
    <property type="entry name" value="Periplasmic binding protein-like II"/>
    <property type="match status" value="1"/>
</dbReference>
<dbReference type="SUPFAM" id="SSF46785">
    <property type="entry name" value="Winged helix' DNA-binding domain"/>
    <property type="match status" value="1"/>
</dbReference>
<evidence type="ECO:0000256" key="2">
    <source>
        <dbReference type="ARBA" id="ARBA00023015"/>
    </source>
</evidence>
<dbReference type="GO" id="GO:0032993">
    <property type="term" value="C:protein-DNA complex"/>
    <property type="evidence" value="ECO:0007669"/>
    <property type="project" value="TreeGrafter"/>
</dbReference>
<dbReference type="CDD" id="cd05466">
    <property type="entry name" value="PBP2_LTTR_substrate"/>
    <property type="match status" value="1"/>
</dbReference>
<comment type="similarity">
    <text evidence="1">Belongs to the LysR transcriptional regulatory family.</text>
</comment>
<proteinExistence type="inferred from homology"/>
<dbReference type="EMBL" id="LK932419">
    <property type="protein sequence ID" value="CDS90346.1"/>
    <property type="molecule type" value="Genomic_DNA"/>
</dbReference>
<dbReference type="FunFam" id="1.10.10.10:FF:000001">
    <property type="entry name" value="LysR family transcriptional regulator"/>
    <property type="match status" value="1"/>
</dbReference>
<reference evidence="6" key="1">
    <citation type="submission" date="2014-07" db="EMBL/GenBank/DDBJ databases">
        <authorList>
            <person name="Monot Marc"/>
        </authorList>
    </citation>
    <scope>NUCLEOTIDE SEQUENCE</scope>
    <source>
        <strain evidence="8">7032989</strain>
        <strain evidence="7">7032994</strain>
    </source>
</reference>
<dbReference type="InterPro" id="IPR000847">
    <property type="entry name" value="LysR_HTH_N"/>
</dbReference>
<evidence type="ECO:0000313" key="6">
    <source>
        <dbReference type="EMBL" id="CDS90147.1"/>
    </source>
</evidence>